<proteinExistence type="predicted"/>
<evidence type="ECO:0000313" key="1">
    <source>
        <dbReference type="EMBL" id="MFD1145874.1"/>
    </source>
</evidence>
<organism evidence="1 2">
    <name type="scientific">Saccharothrix hoggarensis</name>
    <dbReference type="NCBI Taxonomy" id="913853"/>
    <lineage>
        <taxon>Bacteria</taxon>
        <taxon>Bacillati</taxon>
        <taxon>Actinomycetota</taxon>
        <taxon>Actinomycetes</taxon>
        <taxon>Pseudonocardiales</taxon>
        <taxon>Pseudonocardiaceae</taxon>
        <taxon>Saccharothrix</taxon>
    </lineage>
</organism>
<gene>
    <name evidence="1" type="ORF">ACFQ3T_01915</name>
</gene>
<dbReference type="Proteomes" id="UP001597168">
    <property type="component" value="Unassembled WGS sequence"/>
</dbReference>
<evidence type="ECO:0000313" key="2">
    <source>
        <dbReference type="Proteomes" id="UP001597168"/>
    </source>
</evidence>
<sequence length="109" mass="11889">MRRTYAPAPLVLDPPSPCAHEVDRAHEEVLARLMADSATRLALAPVPYADDEVWWVAYGGVLIGTVVNRTPEVTLGEWWATEAAGGEPRGPFRVARRAASSLLPERDQA</sequence>
<name>A0ABW3QN34_9PSEU</name>
<dbReference type="RefSeq" id="WP_380719042.1">
    <property type="nucleotide sequence ID" value="NZ_JBHTLK010000005.1"/>
</dbReference>
<keyword evidence="2" id="KW-1185">Reference proteome</keyword>
<reference evidence="2" key="1">
    <citation type="journal article" date="2019" name="Int. J. Syst. Evol. Microbiol.">
        <title>The Global Catalogue of Microorganisms (GCM) 10K type strain sequencing project: providing services to taxonomists for standard genome sequencing and annotation.</title>
        <authorList>
            <consortium name="The Broad Institute Genomics Platform"/>
            <consortium name="The Broad Institute Genome Sequencing Center for Infectious Disease"/>
            <person name="Wu L."/>
            <person name="Ma J."/>
        </authorList>
    </citation>
    <scope>NUCLEOTIDE SEQUENCE [LARGE SCALE GENOMIC DNA]</scope>
    <source>
        <strain evidence="2">CCUG 60214</strain>
    </source>
</reference>
<accession>A0ABW3QN34</accession>
<dbReference type="EMBL" id="JBHTLK010000005">
    <property type="protein sequence ID" value="MFD1145874.1"/>
    <property type="molecule type" value="Genomic_DNA"/>
</dbReference>
<protein>
    <submittedName>
        <fullName evidence="1">Uncharacterized protein</fullName>
    </submittedName>
</protein>
<comment type="caution">
    <text evidence="1">The sequence shown here is derived from an EMBL/GenBank/DDBJ whole genome shotgun (WGS) entry which is preliminary data.</text>
</comment>